<dbReference type="EMBL" id="OV696697">
    <property type="protein sequence ID" value="CAH1242383.1"/>
    <property type="molecule type" value="Genomic_DNA"/>
</dbReference>
<reference evidence="1" key="1">
    <citation type="submission" date="2022-01" db="EMBL/GenBank/DDBJ databases">
        <authorList>
            <person name="Braso-Vives M."/>
        </authorList>
    </citation>
    <scope>NUCLEOTIDE SEQUENCE</scope>
</reference>
<organism evidence="1 2">
    <name type="scientific">Branchiostoma lanceolatum</name>
    <name type="common">Common lancelet</name>
    <name type="synonym">Amphioxus lanceolatum</name>
    <dbReference type="NCBI Taxonomy" id="7740"/>
    <lineage>
        <taxon>Eukaryota</taxon>
        <taxon>Metazoa</taxon>
        <taxon>Chordata</taxon>
        <taxon>Cephalochordata</taxon>
        <taxon>Leptocardii</taxon>
        <taxon>Amphioxiformes</taxon>
        <taxon>Branchiostomatidae</taxon>
        <taxon>Branchiostoma</taxon>
    </lineage>
</organism>
<protein>
    <submittedName>
        <fullName evidence="1">Hypp6642 protein</fullName>
    </submittedName>
</protein>
<gene>
    <name evidence="1" type="primary">Hypp6642</name>
    <name evidence="1" type="ORF">BLAG_LOCUS5680</name>
</gene>
<name>A0A8K0E5F5_BRALA</name>
<accession>A0A8K0E5F5</accession>
<dbReference type="AlphaFoldDB" id="A0A8K0E5F5"/>
<proteinExistence type="predicted"/>
<evidence type="ECO:0000313" key="2">
    <source>
        <dbReference type="Proteomes" id="UP000838412"/>
    </source>
</evidence>
<dbReference type="OrthoDB" id="8955728at2759"/>
<dbReference type="Proteomes" id="UP000838412">
    <property type="component" value="Chromosome 12"/>
</dbReference>
<evidence type="ECO:0000313" key="1">
    <source>
        <dbReference type="EMBL" id="CAH1242383.1"/>
    </source>
</evidence>
<keyword evidence="2" id="KW-1185">Reference proteome</keyword>
<sequence length="266" mass="30330">MEDNNIGKGQIVQACHQKAVDKRQLCFLHPDSDVDEHHKKHGKDETGLPNVLPFAMEDKTITGILPRHSYLPTFQTLVSERWLKQYGVKTESEHISKKVAAEMLSGFKVEAENLPFSVKGDEASTVKLTASCHFQEYLQEDLSFHVLEKCHGPDGAEGFQILANDKVEVMVRLWERHPDSDKKRLSHFSRHQKKLDNGRFKVFKTSSTAGVESVRRWSRMLAQGPDGSRRVRAMFLRLCADQLSANKTAGKVTTQRWSVIMKEYSH</sequence>